<dbReference type="SUPFAM" id="SSF52540">
    <property type="entry name" value="P-loop containing nucleoside triphosphate hydrolases"/>
    <property type="match status" value="1"/>
</dbReference>
<evidence type="ECO:0000259" key="1">
    <source>
        <dbReference type="Pfam" id="PF01935"/>
    </source>
</evidence>
<evidence type="ECO:0000313" key="2">
    <source>
        <dbReference type="EMBL" id="SDG51252.1"/>
    </source>
</evidence>
<dbReference type="Proteomes" id="UP000199708">
    <property type="component" value="Unassembled WGS sequence"/>
</dbReference>
<dbReference type="AlphaFoldDB" id="A0A1G7UUN7"/>
<feature type="domain" description="Helicase HerA central" evidence="1">
    <location>
        <begin position="139"/>
        <end position="320"/>
    </location>
</feature>
<dbReference type="OrthoDB" id="9806951at2"/>
<reference evidence="2 3" key="1">
    <citation type="submission" date="2016-10" db="EMBL/GenBank/DDBJ databases">
        <authorList>
            <person name="de Groot N.N."/>
        </authorList>
    </citation>
    <scope>NUCLEOTIDE SEQUENCE [LARGE SCALE GENOMIC DNA]</scope>
    <source>
        <strain evidence="2 3">ATCC BAA-466</strain>
    </source>
</reference>
<keyword evidence="3" id="KW-1185">Reference proteome</keyword>
<proteinExistence type="predicted"/>
<evidence type="ECO:0000313" key="3">
    <source>
        <dbReference type="Proteomes" id="UP000199708"/>
    </source>
</evidence>
<dbReference type="PANTHER" id="PTHR42957">
    <property type="entry name" value="HELICASE MJ1565-RELATED"/>
    <property type="match status" value="1"/>
</dbReference>
<dbReference type="InterPro" id="IPR027417">
    <property type="entry name" value="P-loop_NTPase"/>
</dbReference>
<dbReference type="EMBL" id="FNCK01000012">
    <property type="protein sequence ID" value="SDG51252.1"/>
    <property type="molecule type" value="Genomic_DNA"/>
</dbReference>
<dbReference type="PANTHER" id="PTHR42957:SF1">
    <property type="entry name" value="HELICASE MJ1565-RELATED"/>
    <property type="match status" value="1"/>
</dbReference>
<dbReference type="InterPro" id="IPR002789">
    <property type="entry name" value="HerA_central"/>
</dbReference>
<protein>
    <recommendedName>
        <fullName evidence="1">Helicase HerA central domain-containing protein</fullName>
    </recommendedName>
</protein>
<accession>A0A1G7UUN7</accession>
<sequence>MMKNNYVIGNVISVNGLKINILMNEQSNLESFHYDGNIYDGISVGSYIGIIRGSNKIICRVDREFLEDKYREPSIHEFSRERFERVVEVSLIGNMYRGNFEFGIKRFPMIFNEAVLLTELEIKDILQKDASKSNHRMSIGKSVNNDIAIEIAWDKLFNTHVGIFGNTGSGKSNTLAKVYTELFNKQCYEIIDNFGGKSKFVVLDFNGEYVKNGILSNKKKVLNLSTRSNRGDKIKLRSNVFWNIENLSILYSATEKTQQPFLKNAINYYLDKNSYNITAEKIITGMGSAFYNVFYQNNNKELLNLLNKSLEIIDFNPKDNYFDGDKPLDLSWLNSSWHSTNKTYYINNRYFNNRDNVPRSDISSKRDDFEKALSTKVVFSRIENLSSTQKLKIATNTYLIYSLAFGKVNFEFINPLISRIDSRSNFIEKTIEITDDNVDEDYLTVISLRKCNSEAKKMIPLLIAKQLYEAHKVNDEDFEIKSTVHLIIDEAHNILSSQSAREAEGWKDYRLEVFEEIIKEGRKFGFYLTLASQRPADISPTIMSQLHNYFIHRLVNDQDLRMIENTVSSLDETSRKQIPSLASGQCVITGTSFDLPLLIQVEKLSEEISPTSENANLIKLWLAREE</sequence>
<name>A0A1G7UUN7_9LACT</name>
<organism evidence="2 3">
    <name type="scientific">Facklamia miroungae</name>
    <dbReference type="NCBI Taxonomy" id="120956"/>
    <lineage>
        <taxon>Bacteria</taxon>
        <taxon>Bacillati</taxon>
        <taxon>Bacillota</taxon>
        <taxon>Bacilli</taxon>
        <taxon>Lactobacillales</taxon>
        <taxon>Aerococcaceae</taxon>
        <taxon>Facklamia</taxon>
    </lineage>
</organism>
<gene>
    <name evidence="2" type="ORF">SAMN05421791_11215</name>
</gene>
<dbReference type="Gene3D" id="3.40.50.300">
    <property type="entry name" value="P-loop containing nucleotide triphosphate hydrolases"/>
    <property type="match status" value="2"/>
</dbReference>
<dbReference type="InterPro" id="IPR008571">
    <property type="entry name" value="HerA-like"/>
</dbReference>
<dbReference type="Pfam" id="PF01935">
    <property type="entry name" value="DUF87"/>
    <property type="match status" value="1"/>
</dbReference>